<dbReference type="EMBL" id="FNNU01000001">
    <property type="protein sequence ID" value="SDW33197.1"/>
    <property type="molecule type" value="Genomic_DNA"/>
</dbReference>
<organism evidence="3 4">
    <name type="scientific">Pseudomonas kuykendallii</name>
    <dbReference type="NCBI Taxonomy" id="1007099"/>
    <lineage>
        <taxon>Bacteria</taxon>
        <taxon>Pseudomonadati</taxon>
        <taxon>Pseudomonadota</taxon>
        <taxon>Gammaproteobacteria</taxon>
        <taxon>Pseudomonadales</taxon>
        <taxon>Pseudomonadaceae</taxon>
        <taxon>Pseudomonas</taxon>
    </lineage>
</organism>
<feature type="transmembrane region" description="Helical" evidence="2">
    <location>
        <begin position="28"/>
        <end position="49"/>
    </location>
</feature>
<accession>A0A1H2SNV9</accession>
<keyword evidence="2" id="KW-0472">Membrane</keyword>
<keyword evidence="2" id="KW-0812">Transmembrane</keyword>
<dbReference type="AlphaFoldDB" id="A0A1H2SNV9"/>
<evidence type="ECO:0000313" key="3">
    <source>
        <dbReference type="EMBL" id="SDW33197.1"/>
    </source>
</evidence>
<keyword evidence="4" id="KW-1185">Reference proteome</keyword>
<protein>
    <submittedName>
        <fullName evidence="3">Uncharacterized protein</fullName>
    </submittedName>
</protein>
<dbReference type="Proteomes" id="UP000243778">
    <property type="component" value="Unassembled WGS sequence"/>
</dbReference>
<keyword evidence="2" id="KW-1133">Transmembrane helix</keyword>
<evidence type="ECO:0000313" key="4">
    <source>
        <dbReference type="Proteomes" id="UP000243778"/>
    </source>
</evidence>
<evidence type="ECO:0000256" key="1">
    <source>
        <dbReference type="SAM" id="MobiDB-lite"/>
    </source>
</evidence>
<sequence>MTESPVLAHGRAAKRRSRRSEPTQQTPLYRAICIGMLPLAALVIGLSWTMMRAGIDSYRAERFLQSWEAKGMPDAETLAAGRQAAEHAIERFPAPNGEYLDRLGRVLSWENADAPYGAAEAQASRQAALETYRASLAVRPGWPWTWLRLASTKLSQQAFDDEFADALSRSSALGANRIEMDRDLARIGFEGWPSLTTEQRVLTLKAAARTVGYSYPEAQNLYGLAQRAGLNVPLCWSLSEDIRAKRQICKKEGSS</sequence>
<name>A0A1H2SNV9_9PSED</name>
<reference evidence="4" key="1">
    <citation type="submission" date="2016-10" db="EMBL/GenBank/DDBJ databases">
        <authorList>
            <person name="Varghese N."/>
            <person name="Submissions S."/>
        </authorList>
    </citation>
    <scope>NUCLEOTIDE SEQUENCE [LARGE SCALE GENOMIC DNA]</scope>
    <source>
        <strain evidence="4">NRRL B-59562</strain>
    </source>
</reference>
<gene>
    <name evidence="3" type="ORF">SAMN05216287_0709</name>
</gene>
<evidence type="ECO:0000256" key="2">
    <source>
        <dbReference type="SAM" id="Phobius"/>
    </source>
</evidence>
<feature type="region of interest" description="Disordered" evidence="1">
    <location>
        <begin position="1"/>
        <end position="23"/>
    </location>
</feature>
<dbReference type="STRING" id="1007099.SAMN05216287_0709"/>
<dbReference type="RefSeq" id="WP_090224652.1">
    <property type="nucleotide sequence ID" value="NZ_FNNU01000001.1"/>
</dbReference>
<proteinExistence type="predicted"/>
<dbReference type="OrthoDB" id="6194880at2"/>